<keyword evidence="2" id="KW-0238">DNA-binding</keyword>
<dbReference type="InterPro" id="IPR009057">
    <property type="entry name" value="Homeodomain-like_sf"/>
</dbReference>
<feature type="chain" id="PRO_5015140486" evidence="4">
    <location>
        <begin position="23"/>
        <end position="340"/>
    </location>
</feature>
<keyword evidence="1" id="KW-0805">Transcription regulation</keyword>
<accession>A0A2P7B2Z4</accession>
<dbReference type="GO" id="GO:0003700">
    <property type="term" value="F:DNA-binding transcription factor activity"/>
    <property type="evidence" value="ECO:0007669"/>
    <property type="project" value="InterPro"/>
</dbReference>
<dbReference type="GO" id="GO:0043565">
    <property type="term" value="F:sequence-specific DNA binding"/>
    <property type="evidence" value="ECO:0007669"/>
    <property type="project" value="InterPro"/>
</dbReference>
<evidence type="ECO:0000313" key="6">
    <source>
        <dbReference type="EMBL" id="PSH60800.1"/>
    </source>
</evidence>
<evidence type="ECO:0000256" key="1">
    <source>
        <dbReference type="ARBA" id="ARBA00023015"/>
    </source>
</evidence>
<dbReference type="InterPro" id="IPR029062">
    <property type="entry name" value="Class_I_gatase-like"/>
</dbReference>
<dbReference type="InterPro" id="IPR002818">
    <property type="entry name" value="DJ-1/PfpI"/>
</dbReference>
<dbReference type="PROSITE" id="PS01124">
    <property type="entry name" value="HTH_ARAC_FAMILY_2"/>
    <property type="match status" value="1"/>
</dbReference>
<feature type="domain" description="HTH araC/xylS-type" evidence="5">
    <location>
        <begin position="222"/>
        <end position="320"/>
    </location>
</feature>
<dbReference type="InterPro" id="IPR018062">
    <property type="entry name" value="HTH_AraC-typ_CS"/>
</dbReference>
<sequence>MFDTRQLAIQLLILVTPSFNLAATTAFIDPFRAANYLEGLTRFRWVLASAPGGPCVASNGLVVETQKLGDIQNDPFDLVVMSASWTPETGRTPQLLASLRKWARAGSIIGALDTGAFLLADAGLLSGRRATVHYEHIDAFKELHGDIDVAEDIFVRDEKRFTCCGGVASVDMALHIIRESSGDALANAAARYIFHPSLRPAGTSQNPASREPLGSHVPDAIRQAIVAMEQHLENALSIPEICTKVRISHRQLDRLFLRYVGKSPAIYYRDIRLDRARGFVTQTDMLMSEIAIASGFASQVHFSRAYRERFGLSPRTDRVEGRIPFEFRAWPMHRKSSGAE</sequence>
<dbReference type="EMBL" id="PGGM01000015">
    <property type="protein sequence ID" value="PSH60800.1"/>
    <property type="molecule type" value="Genomic_DNA"/>
</dbReference>
<evidence type="ECO:0000313" key="7">
    <source>
        <dbReference type="Proteomes" id="UP000241764"/>
    </source>
</evidence>
<evidence type="ECO:0000256" key="2">
    <source>
        <dbReference type="ARBA" id="ARBA00023125"/>
    </source>
</evidence>
<dbReference type="InterPro" id="IPR052158">
    <property type="entry name" value="INH-QAR"/>
</dbReference>
<protein>
    <submittedName>
        <fullName evidence="6">GlxA family transcriptional regulator</fullName>
    </submittedName>
</protein>
<gene>
    <name evidence="6" type="ORF">CU103_24810</name>
</gene>
<keyword evidence="7" id="KW-1185">Reference proteome</keyword>
<evidence type="ECO:0000259" key="5">
    <source>
        <dbReference type="PROSITE" id="PS01124"/>
    </source>
</evidence>
<dbReference type="SUPFAM" id="SSF46689">
    <property type="entry name" value="Homeodomain-like"/>
    <property type="match status" value="2"/>
</dbReference>
<dbReference type="PANTHER" id="PTHR43130:SF3">
    <property type="entry name" value="HTH-TYPE TRANSCRIPTIONAL REGULATOR RV1931C"/>
    <property type="match status" value="1"/>
</dbReference>
<dbReference type="InterPro" id="IPR018060">
    <property type="entry name" value="HTH_AraC"/>
</dbReference>
<reference evidence="7" key="1">
    <citation type="submission" date="2017-11" db="EMBL/GenBank/DDBJ databases">
        <authorList>
            <person name="Kuznetsova I."/>
            <person name="Sazanova A."/>
            <person name="Chirak E."/>
            <person name="Safronova V."/>
            <person name="Willems A."/>
        </authorList>
    </citation>
    <scope>NUCLEOTIDE SEQUENCE [LARGE SCALE GENOMIC DNA]</scope>
    <source>
        <strain evidence="7">CCBAU 03422</strain>
    </source>
</reference>
<dbReference type="CDD" id="cd03136">
    <property type="entry name" value="GATase1_AraC_ArgR_like"/>
    <property type="match status" value="1"/>
</dbReference>
<dbReference type="PANTHER" id="PTHR43130">
    <property type="entry name" value="ARAC-FAMILY TRANSCRIPTIONAL REGULATOR"/>
    <property type="match status" value="1"/>
</dbReference>
<dbReference type="OrthoDB" id="9802263at2"/>
<dbReference type="Pfam" id="PF12833">
    <property type="entry name" value="HTH_18"/>
    <property type="match status" value="1"/>
</dbReference>
<dbReference type="SUPFAM" id="SSF52317">
    <property type="entry name" value="Class I glutamine amidotransferase-like"/>
    <property type="match status" value="1"/>
</dbReference>
<evidence type="ECO:0000256" key="3">
    <source>
        <dbReference type="ARBA" id="ARBA00023163"/>
    </source>
</evidence>
<organism evidence="6 7">
    <name type="scientific">Phyllobacterium sophorae</name>
    <dbReference type="NCBI Taxonomy" id="1520277"/>
    <lineage>
        <taxon>Bacteria</taxon>
        <taxon>Pseudomonadati</taxon>
        <taxon>Pseudomonadota</taxon>
        <taxon>Alphaproteobacteria</taxon>
        <taxon>Hyphomicrobiales</taxon>
        <taxon>Phyllobacteriaceae</taxon>
        <taxon>Phyllobacterium</taxon>
    </lineage>
</organism>
<dbReference type="Gene3D" id="3.40.50.880">
    <property type="match status" value="1"/>
</dbReference>
<dbReference type="RefSeq" id="WP_106666709.1">
    <property type="nucleotide sequence ID" value="NZ_PGGM01000015.1"/>
</dbReference>
<comment type="caution">
    <text evidence="6">The sequence shown here is derived from an EMBL/GenBank/DDBJ whole genome shotgun (WGS) entry which is preliminary data.</text>
</comment>
<dbReference type="Proteomes" id="UP000241764">
    <property type="component" value="Unassembled WGS sequence"/>
</dbReference>
<name>A0A2P7B2Z4_9HYPH</name>
<keyword evidence="4" id="KW-0732">Signal</keyword>
<dbReference type="PROSITE" id="PS00041">
    <property type="entry name" value="HTH_ARAC_FAMILY_1"/>
    <property type="match status" value="1"/>
</dbReference>
<dbReference type="Pfam" id="PF01965">
    <property type="entry name" value="DJ-1_PfpI"/>
    <property type="match status" value="1"/>
</dbReference>
<dbReference type="Gene3D" id="1.10.10.60">
    <property type="entry name" value="Homeodomain-like"/>
    <property type="match status" value="1"/>
</dbReference>
<keyword evidence="3" id="KW-0804">Transcription</keyword>
<dbReference type="SMART" id="SM00342">
    <property type="entry name" value="HTH_ARAC"/>
    <property type="match status" value="1"/>
</dbReference>
<dbReference type="AlphaFoldDB" id="A0A2P7B2Z4"/>
<evidence type="ECO:0000256" key="4">
    <source>
        <dbReference type="SAM" id="SignalP"/>
    </source>
</evidence>
<proteinExistence type="predicted"/>
<feature type="signal peptide" evidence="4">
    <location>
        <begin position="1"/>
        <end position="22"/>
    </location>
</feature>